<keyword evidence="3" id="KW-1185">Reference proteome</keyword>
<dbReference type="EMBL" id="UGNW01000001">
    <property type="protein sequence ID" value="STX33067.1"/>
    <property type="molecule type" value="Genomic_DNA"/>
</dbReference>
<evidence type="ECO:0000313" key="3">
    <source>
        <dbReference type="Proteomes" id="UP000054735"/>
    </source>
</evidence>
<proteinExistence type="predicted"/>
<accession>A0A378ICW7</accession>
<evidence type="ECO:0000313" key="1">
    <source>
        <dbReference type="EMBL" id="KTC75300.1"/>
    </source>
</evidence>
<reference evidence="2 4" key="2">
    <citation type="submission" date="2018-06" db="EMBL/GenBank/DDBJ databases">
        <authorList>
            <consortium name="Pathogen Informatics"/>
            <person name="Doyle S."/>
        </authorList>
    </citation>
    <scope>NUCLEOTIDE SEQUENCE [LARGE SCALE GENOMIC DNA]</scope>
    <source>
        <strain evidence="2 4">NCTC12437</strain>
    </source>
</reference>
<protein>
    <submittedName>
        <fullName evidence="2">Uncharacterized protein</fullName>
    </submittedName>
</protein>
<dbReference type="Proteomes" id="UP000054735">
    <property type="component" value="Unassembled WGS sequence"/>
</dbReference>
<reference evidence="1 3" key="1">
    <citation type="submission" date="2015-11" db="EMBL/GenBank/DDBJ databases">
        <title>Genomic analysis of 38 Legionella species identifies large and diverse effector repertoires.</title>
        <authorList>
            <person name="Burstein D."/>
            <person name="Amaro F."/>
            <person name="Zusman T."/>
            <person name="Lifshitz Z."/>
            <person name="Cohen O."/>
            <person name="Gilbert J.A."/>
            <person name="Pupko T."/>
            <person name="Shuman H.A."/>
            <person name="Segal G."/>
        </authorList>
    </citation>
    <scope>NUCLEOTIDE SEQUENCE [LARGE SCALE GENOMIC DNA]</scope>
    <source>
        <strain evidence="1 3">CDC#1407-AL-14</strain>
    </source>
</reference>
<dbReference type="AlphaFoldDB" id="A0A378ICW7"/>
<dbReference type="RefSeq" id="WP_058522564.1">
    <property type="nucleotide sequence ID" value="NZ_CAAAHV010000016.1"/>
</dbReference>
<dbReference type="STRING" id="28083.Lbir_0445"/>
<evidence type="ECO:0000313" key="4">
    <source>
        <dbReference type="Proteomes" id="UP000255066"/>
    </source>
</evidence>
<gene>
    <name evidence="1" type="ORF">Lbir_0445</name>
    <name evidence="2" type="ORF">NCTC12437_02885</name>
</gene>
<dbReference type="EMBL" id="LNXT01000005">
    <property type="protein sequence ID" value="KTC75300.1"/>
    <property type="molecule type" value="Genomic_DNA"/>
</dbReference>
<sequence>MSSYVTGFKSVESHWPKGHVWDFDTRHVLSTHAIHHNAPEILLTPGSHHKTGQEINTGKHYRELEKFLLDCYPQAEQVYRWSAQHYQAADAIPLPQKKFIQGKESS</sequence>
<organism evidence="2 4">
    <name type="scientific">Legionella birminghamensis</name>
    <dbReference type="NCBI Taxonomy" id="28083"/>
    <lineage>
        <taxon>Bacteria</taxon>
        <taxon>Pseudomonadati</taxon>
        <taxon>Pseudomonadota</taxon>
        <taxon>Gammaproteobacteria</taxon>
        <taxon>Legionellales</taxon>
        <taxon>Legionellaceae</taxon>
        <taxon>Legionella</taxon>
    </lineage>
</organism>
<name>A0A378ICW7_9GAMM</name>
<evidence type="ECO:0000313" key="2">
    <source>
        <dbReference type="EMBL" id="STX33067.1"/>
    </source>
</evidence>
<dbReference type="Proteomes" id="UP000255066">
    <property type="component" value="Unassembled WGS sequence"/>
</dbReference>